<sequence>MSLAAPARALIQPGAEEALILLKGVWKVFKMPSGTFEALKNINLSIRAGEFVSVTGKSGSGKSTLVNMITGIDRPTRGEVRVNGTLLNTLSEGALSVWRGHNLGIVFQFFQLLPMLSVLENVMLPMDFCNRYDPAERESRAMDLLKMVGLEKVAHKLPAALSGGQQQCAAIARALANDPPILVADEPTGNLDSRTAAHVMAIFTDLVAHGKTLVMVTHDLSLAQQAHRVLVISDGELIHPAIVATWPHLSHAAMRHLNRHLHDLRLPPGAELPPSRGVLVLEGSLQPGTTRPRPRLHLEPLAAGAWHLFERPEEAGHFRAGPEGAWVLRWDESAWERLRQDAPDVVTTLQSHRGGQA</sequence>
<keyword evidence="2" id="KW-0547">Nucleotide-binding</keyword>
<dbReference type="Proteomes" id="UP001254165">
    <property type="component" value="Unassembled WGS sequence"/>
</dbReference>
<feature type="domain" description="ABC transporter" evidence="4">
    <location>
        <begin position="20"/>
        <end position="259"/>
    </location>
</feature>
<comment type="caution">
    <text evidence="5">The sequence shown here is derived from an EMBL/GenBank/DDBJ whole genome shotgun (WGS) entry which is preliminary data.</text>
</comment>
<dbReference type="GO" id="GO:0005524">
    <property type="term" value="F:ATP binding"/>
    <property type="evidence" value="ECO:0007669"/>
    <property type="project" value="UniProtKB-KW"/>
</dbReference>
<dbReference type="InterPro" id="IPR027417">
    <property type="entry name" value="P-loop_NTPase"/>
</dbReference>
<dbReference type="InterPro" id="IPR017871">
    <property type="entry name" value="ABC_transporter-like_CS"/>
</dbReference>
<dbReference type="EMBL" id="JAUHMF010000002">
    <property type="protein sequence ID" value="MDT8898499.1"/>
    <property type="molecule type" value="Genomic_DNA"/>
</dbReference>
<dbReference type="InterPro" id="IPR003439">
    <property type="entry name" value="ABC_transporter-like_ATP-bd"/>
</dbReference>
<keyword evidence="3 5" id="KW-0067">ATP-binding</keyword>
<dbReference type="InterPro" id="IPR003593">
    <property type="entry name" value="AAA+_ATPase"/>
</dbReference>
<evidence type="ECO:0000256" key="2">
    <source>
        <dbReference type="ARBA" id="ARBA00022741"/>
    </source>
</evidence>
<evidence type="ECO:0000256" key="1">
    <source>
        <dbReference type="ARBA" id="ARBA00022448"/>
    </source>
</evidence>
<dbReference type="SMART" id="SM00382">
    <property type="entry name" value="AAA"/>
    <property type="match status" value="1"/>
</dbReference>
<name>A0ABU3NNS2_9CHLR</name>
<dbReference type="InterPro" id="IPR017911">
    <property type="entry name" value="MacB-like_ATP-bd"/>
</dbReference>
<keyword evidence="6" id="KW-1185">Reference proteome</keyword>
<dbReference type="CDD" id="cd03255">
    <property type="entry name" value="ABC_MJ0796_LolCDE_FtsE"/>
    <property type="match status" value="1"/>
</dbReference>
<dbReference type="Pfam" id="PF00005">
    <property type="entry name" value="ABC_tran"/>
    <property type="match status" value="1"/>
</dbReference>
<dbReference type="PANTHER" id="PTHR24220">
    <property type="entry name" value="IMPORT ATP-BINDING PROTEIN"/>
    <property type="match status" value="1"/>
</dbReference>
<dbReference type="PROSITE" id="PS50893">
    <property type="entry name" value="ABC_TRANSPORTER_2"/>
    <property type="match status" value="1"/>
</dbReference>
<evidence type="ECO:0000313" key="5">
    <source>
        <dbReference type="EMBL" id="MDT8898499.1"/>
    </source>
</evidence>
<evidence type="ECO:0000313" key="6">
    <source>
        <dbReference type="Proteomes" id="UP001254165"/>
    </source>
</evidence>
<accession>A0ABU3NNS2</accession>
<dbReference type="InterPro" id="IPR015854">
    <property type="entry name" value="ABC_transpr_LolD-like"/>
</dbReference>
<organism evidence="5 6">
    <name type="scientific">Thermanaerothrix solaris</name>
    <dbReference type="NCBI Taxonomy" id="3058434"/>
    <lineage>
        <taxon>Bacteria</taxon>
        <taxon>Bacillati</taxon>
        <taxon>Chloroflexota</taxon>
        <taxon>Anaerolineae</taxon>
        <taxon>Anaerolineales</taxon>
        <taxon>Anaerolineaceae</taxon>
        <taxon>Thermanaerothrix</taxon>
    </lineage>
</organism>
<keyword evidence="1" id="KW-0813">Transport</keyword>
<evidence type="ECO:0000259" key="4">
    <source>
        <dbReference type="PROSITE" id="PS50893"/>
    </source>
</evidence>
<proteinExistence type="predicted"/>
<protein>
    <submittedName>
        <fullName evidence="5">ABC transporter ATP-binding protein</fullName>
    </submittedName>
</protein>
<dbReference type="RefSeq" id="WP_315625160.1">
    <property type="nucleotide sequence ID" value="NZ_JAUHMF010000002.1"/>
</dbReference>
<dbReference type="SUPFAM" id="SSF52540">
    <property type="entry name" value="P-loop containing nucleoside triphosphate hydrolases"/>
    <property type="match status" value="1"/>
</dbReference>
<dbReference type="Gene3D" id="3.40.50.300">
    <property type="entry name" value="P-loop containing nucleotide triphosphate hydrolases"/>
    <property type="match status" value="1"/>
</dbReference>
<dbReference type="PANTHER" id="PTHR24220:SF86">
    <property type="entry name" value="ABC TRANSPORTER ABCH.1"/>
    <property type="match status" value="1"/>
</dbReference>
<gene>
    <name evidence="5" type="ORF">QYE77_09480</name>
</gene>
<reference evidence="5 6" key="1">
    <citation type="submission" date="2023-07" db="EMBL/GenBank/DDBJ databases">
        <title>Novel species of Thermanaerothrix with wide hydrolytic capabilities.</title>
        <authorList>
            <person name="Zayulina K.S."/>
            <person name="Podosokorskaya O.A."/>
            <person name="Elcheninov A.G."/>
        </authorList>
    </citation>
    <scope>NUCLEOTIDE SEQUENCE [LARGE SCALE GENOMIC DNA]</scope>
    <source>
        <strain evidence="5 6">4228-RoL</strain>
    </source>
</reference>
<evidence type="ECO:0000256" key="3">
    <source>
        <dbReference type="ARBA" id="ARBA00022840"/>
    </source>
</evidence>
<dbReference type="PROSITE" id="PS00211">
    <property type="entry name" value="ABC_TRANSPORTER_1"/>
    <property type="match status" value="1"/>
</dbReference>